<dbReference type="EMBL" id="MATO01000001">
    <property type="protein sequence ID" value="OCS94654.1"/>
    <property type="molecule type" value="Genomic_DNA"/>
</dbReference>
<proteinExistence type="predicted"/>
<keyword evidence="2" id="KW-1185">Reference proteome</keyword>
<protein>
    <submittedName>
        <fullName evidence="1">Uncharacterized protein</fullName>
    </submittedName>
</protein>
<reference evidence="1 2" key="1">
    <citation type="submission" date="2016-07" db="EMBL/GenBank/DDBJ databases">
        <title>Caryophanon latum genome sequencing.</title>
        <authorList>
            <person name="Verma A."/>
            <person name="Pal Y."/>
            <person name="Krishnamurthi S."/>
        </authorList>
    </citation>
    <scope>NUCLEOTIDE SEQUENCE [LARGE SCALE GENOMIC DNA]</scope>
    <source>
        <strain evidence="1 2">DSM 14151</strain>
    </source>
</reference>
<organism evidence="1 2">
    <name type="scientific">Caryophanon latum</name>
    <dbReference type="NCBI Taxonomy" id="33977"/>
    <lineage>
        <taxon>Bacteria</taxon>
        <taxon>Bacillati</taxon>
        <taxon>Bacillota</taxon>
        <taxon>Bacilli</taxon>
        <taxon>Bacillales</taxon>
        <taxon>Caryophanaceae</taxon>
        <taxon>Caryophanon</taxon>
    </lineage>
</organism>
<sequence length="105" mass="12328">MDELATVEIAIDVAAERIHVFDAYYVCEPQYDAVKKAYSFSDETTQMARVLFKKEIICSEIVNFNDWVKKVDWVFYCSKSLLLRCLGGEFLTYPKEIESEFLYKK</sequence>
<name>A0A1C0Z5C2_9BACL</name>
<gene>
    <name evidence="1" type="ORF">A6K76_00340</name>
</gene>
<evidence type="ECO:0000313" key="1">
    <source>
        <dbReference type="EMBL" id="OCS94654.1"/>
    </source>
</evidence>
<comment type="caution">
    <text evidence="1">The sequence shown here is derived from an EMBL/GenBank/DDBJ whole genome shotgun (WGS) entry which is preliminary data.</text>
</comment>
<accession>A0A1C0Z5C2</accession>
<dbReference type="Proteomes" id="UP000093482">
    <property type="component" value="Unassembled WGS sequence"/>
</dbReference>
<dbReference type="AlphaFoldDB" id="A0A1C0Z5C2"/>
<evidence type="ECO:0000313" key="2">
    <source>
        <dbReference type="Proteomes" id="UP000093482"/>
    </source>
</evidence>